<keyword evidence="2" id="KW-1185">Reference proteome</keyword>
<accession>A0AA36GQW7</accession>
<dbReference type="Proteomes" id="UP001176961">
    <property type="component" value="Unassembled WGS sequence"/>
</dbReference>
<evidence type="ECO:0000313" key="2">
    <source>
        <dbReference type="Proteomes" id="UP001176961"/>
    </source>
</evidence>
<gene>
    <name evidence="1" type="ORF">CYNAS_LOCUS8557</name>
</gene>
<dbReference type="EMBL" id="CATQJL010000223">
    <property type="protein sequence ID" value="CAJ0596574.1"/>
    <property type="molecule type" value="Genomic_DNA"/>
</dbReference>
<comment type="caution">
    <text evidence="1">The sequence shown here is derived from an EMBL/GenBank/DDBJ whole genome shotgun (WGS) entry which is preliminary data.</text>
</comment>
<evidence type="ECO:0000313" key="1">
    <source>
        <dbReference type="EMBL" id="CAJ0596574.1"/>
    </source>
</evidence>
<reference evidence="1" key="1">
    <citation type="submission" date="2023-07" db="EMBL/GenBank/DDBJ databases">
        <authorList>
            <consortium name="CYATHOMIX"/>
        </authorList>
    </citation>
    <scope>NUCLEOTIDE SEQUENCE</scope>
    <source>
        <strain evidence="1">N/A</strain>
    </source>
</reference>
<sequence>MLRARKILGFSYAPLFFAKNQYYPRRYVNASIGQKLGCPLGQAEERHGYQRTSDGIINYLQEDCSLMLVSG</sequence>
<protein>
    <submittedName>
        <fullName evidence="1">Uncharacterized protein</fullName>
    </submittedName>
</protein>
<organism evidence="1 2">
    <name type="scientific">Cylicocyclus nassatus</name>
    <name type="common">Nematode worm</name>
    <dbReference type="NCBI Taxonomy" id="53992"/>
    <lineage>
        <taxon>Eukaryota</taxon>
        <taxon>Metazoa</taxon>
        <taxon>Ecdysozoa</taxon>
        <taxon>Nematoda</taxon>
        <taxon>Chromadorea</taxon>
        <taxon>Rhabditida</taxon>
        <taxon>Rhabditina</taxon>
        <taxon>Rhabditomorpha</taxon>
        <taxon>Strongyloidea</taxon>
        <taxon>Strongylidae</taxon>
        <taxon>Cylicocyclus</taxon>
    </lineage>
</organism>
<name>A0AA36GQW7_CYLNA</name>
<dbReference type="AlphaFoldDB" id="A0AA36GQW7"/>
<proteinExistence type="predicted"/>